<dbReference type="PRINTS" id="PR00034">
    <property type="entry name" value="HTHCRP"/>
</dbReference>
<evidence type="ECO:0000256" key="3">
    <source>
        <dbReference type="ARBA" id="ARBA00023163"/>
    </source>
</evidence>
<gene>
    <name evidence="6" type="ORF">AU381_03510</name>
</gene>
<dbReference type="Gene3D" id="1.10.10.10">
    <property type="entry name" value="Winged helix-like DNA-binding domain superfamily/Winged helix DNA-binding domain"/>
    <property type="match status" value="1"/>
</dbReference>
<keyword evidence="7" id="KW-1185">Reference proteome</keyword>
<comment type="caution">
    <text evidence="6">The sequence shown here is derived from an EMBL/GenBank/DDBJ whole genome shotgun (WGS) entry which is preliminary data.</text>
</comment>
<sequence>MHTSMSAPSGARINAIPLQLREQGEVESRPTSSFVDGQSIYSSGERAGQAYRVEFGAVRVYRVLANGRRQILAFHFGGSWFGLQNGDHHRSTAEAIGVTGVKCVSLRESPHVWNGLLPAVLENFSSAQEHQLVIGRQSAVERIAAFLLEMSAHAGHSRRFELFMPRVDVADYLGLTIETVSRSLTKLKNKDIIKLHGARGIEIVDYRALQNLCL</sequence>
<dbReference type="InterPro" id="IPR018490">
    <property type="entry name" value="cNMP-bd_dom_sf"/>
</dbReference>
<reference evidence="6 7" key="1">
    <citation type="journal article" date="2016" name="Int. J. Syst. Evol. Microbiol.">
        <title>Ensifer glycinis sp. nov., an novel rhizobial species associated with Glycine spp.</title>
        <authorList>
            <person name="Yan H."/>
            <person name="Yan J."/>
            <person name="Sui X.H."/>
            <person name="Wang E.T."/>
            <person name="Chen W.X."/>
            <person name="Zhang X.X."/>
            <person name="Chen W.F."/>
        </authorList>
    </citation>
    <scope>NUCLEOTIDE SEQUENCE [LARGE SCALE GENOMIC DNA]</scope>
    <source>
        <strain evidence="6 7">CCBAU 23380</strain>
    </source>
</reference>
<dbReference type="CDD" id="cd00092">
    <property type="entry name" value="HTH_CRP"/>
    <property type="match status" value="1"/>
</dbReference>
<organism evidence="6 7">
    <name type="scientific">Sinorhizobium glycinis</name>
    <dbReference type="NCBI Taxonomy" id="1472378"/>
    <lineage>
        <taxon>Bacteria</taxon>
        <taxon>Pseudomonadati</taxon>
        <taxon>Pseudomonadota</taxon>
        <taxon>Alphaproteobacteria</taxon>
        <taxon>Hyphomicrobiales</taxon>
        <taxon>Rhizobiaceae</taxon>
        <taxon>Sinorhizobium/Ensifer group</taxon>
        <taxon>Sinorhizobium</taxon>
    </lineage>
</organism>
<dbReference type="GO" id="GO:0003677">
    <property type="term" value="F:DNA binding"/>
    <property type="evidence" value="ECO:0007669"/>
    <property type="project" value="UniProtKB-KW"/>
</dbReference>
<keyword evidence="2" id="KW-0238">DNA-binding</keyword>
<evidence type="ECO:0000256" key="1">
    <source>
        <dbReference type="ARBA" id="ARBA00023015"/>
    </source>
</evidence>
<feature type="domain" description="HTH crp-type" evidence="5">
    <location>
        <begin position="137"/>
        <end position="207"/>
    </location>
</feature>
<protein>
    <submittedName>
        <fullName evidence="6">Transcriptional regulator</fullName>
    </submittedName>
</protein>
<accession>A0A178Y0L5</accession>
<dbReference type="Proteomes" id="UP000094025">
    <property type="component" value="Unassembled WGS sequence"/>
</dbReference>
<dbReference type="SMART" id="SM00419">
    <property type="entry name" value="HTH_CRP"/>
    <property type="match status" value="1"/>
</dbReference>
<evidence type="ECO:0000313" key="7">
    <source>
        <dbReference type="Proteomes" id="UP000094025"/>
    </source>
</evidence>
<dbReference type="SUPFAM" id="SSF51206">
    <property type="entry name" value="cAMP-binding domain-like"/>
    <property type="match status" value="1"/>
</dbReference>
<dbReference type="Pfam" id="PF00027">
    <property type="entry name" value="cNMP_binding"/>
    <property type="match status" value="1"/>
</dbReference>
<dbReference type="InterPro" id="IPR014710">
    <property type="entry name" value="RmlC-like_jellyroll"/>
</dbReference>
<dbReference type="GO" id="GO:0006355">
    <property type="term" value="P:regulation of DNA-templated transcription"/>
    <property type="evidence" value="ECO:0007669"/>
    <property type="project" value="InterPro"/>
</dbReference>
<proteinExistence type="predicted"/>
<feature type="domain" description="Cyclic nucleotide-binding" evidence="4">
    <location>
        <begin position="34"/>
        <end position="82"/>
    </location>
</feature>
<dbReference type="InterPro" id="IPR000595">
    <property type="entry name" value="cNMP-bd_dom"/>
</dbReference>
<evidence type="ECO:0000256" key="2">
    <source>
        <dbReference type="ARBA" id="ARBA00023125"/>
    </source>
</evidence>
<dbReference type="PROSITE" id="PS51063">
    <property type="entry name" value="HTH_CRP_2"/>
    <property type="match status" value="1"/>
</dbReference>
<dbReference type="CDD" id="cd00038">
    <property type="entry name" value="CAP_ED"/>
    <property type="match status" value="1"/>
</dbReference>
<dbReference type="Pfam" id="PF13545">
    <property type="entry name" value="HTH_Crp_2"/>
    <property type="match status" value="1"/>
</dbReference>
<keyword evidence="1" id="KW-0805">Transcription regulation</keyword>
<dbReference type="EMBL" id="LPUX01000053">
    <property type="protein sequence ID" value="OAP40966.1"/>
    <property type="molecule type" value="Genomic_DNA"/>
</dbReference>
<dbReference type="OrthoDB" id="667966at2"/>
<evidence type="ECO:0000259" key="5">
    <source>
        <dbReference type="PROSITE" id="PS51063"/>
    </source>
</evidence>
<evidence type="ECO:0000313" key="6">
    <source>
        <dbReference type="EMBL" id="OAP40966.1"/>
    </source>
</evidence>
<dbReference type="AlphaFoldDB" id="A0A178Y0L5"/>
<evidence type="ECO:0000259" key="4">
    <source>
        <dbReference type="PROSITE" id="PS50042"/>
    </source>
</evidence>
<keyword evidence="3" id="KW-0804">Transcription</keyword>
<dbReference type="InterPro" id="IPR036388">
    <property type="entry name" value="WH-like_DNA-bd_sf"/>
</dbReference>
<dbReference type="PROSITE" id="PS50042">
    <property type="entry name" value="CNMP_BINDING_3"/>
    <property type="match status" value="1"/>
</dbReference>
<name>A0A178Y0L5_9HYPH</name>
<dbReference type="STRING" id="1472378.AU381_03510"/>
<dbReference type="Gene3D" id="2.60.120.10">
    <property type="entry name" value="Jelly Rolls"/>
    <property type="match status" value="1"/>
</dbReference>
<dbReference type="InterPro" id="IPR012318">
    <property type="entry name" value="HTH_CRP"/>
</dbReference>
<dbReference type="InterPro" id="IPR036390">
    <property type="entry name" value="WH_DNA-bd_sf"/>
</dbReference>
<dbReference type="SUPFAM" id="SSF46785">
    <property type="entry name" value="Winged helix' DNA-binding domain"/>
    <property type="match status" value="1"/>
</dbReference>